<dbReference type="OrthoDB" id="4202871at2759"/>
<feature type="compositionally biased region" description="Basic and acidic residues" evidence="1">
    <location>
        <begin position="425"/>
        <end position="434"/>
    </location>
</feature>
<comment type="caution">
    <text evidence="3">The sequence shown here is derived from an EMBL/GenBank/DDBJ whole genome shotgun (WGS) entry which is preliminary data.</text>
</comment>
<evidence type="ECO:0000256" key="1">
    <source>
        <dbReference type="SAM" id="MobiDB-lite"/>
    </source>
</evidence>
<keyword evidence="2" id="KW-1133">Transmembrane helix</keyword>
<feature type="compositionally biased region" description="Polar residues" evidence="1">
    <location>
        <begin position="58"/>
        <end position="67"/>
    </location>
</feature>
<evidence type="ECO:0000313" key="4">
    <source>
        <dbReference type="Proteomes" id="UP000078397"/>
    </source>
</evidence>
<proteinExistence type="predicted"/>
<dbReference type="AlphaFoldDB" id="A0A179G8L3"/>
<dbReference type="RefSeq" id="XP_018149913.1">
    <property type="nucleotide sequence ID" value="XM_018293121.1"/>
</dbReference>
<keyword evidence="4" id="KW-1185">Reference proteome</keyword>
<dbReference type="GeneID" id="28857115"/>
<dbReference type="KEGG" id="pchm:VFPPC_15368"/>
<organism evidence="3 4">
    <name type="scientific">Pochonia chlamydosporia 170</name>
    <dbReference type="NCBI Taxonomy" id="1380566"/>
    <lineage>
        <taxon>Eukaryota</taxon>
        <taxon>Fungi</taxon>
        <taxon>Dikarya</taxon>
        <taxon>Ascomycota</taxon>
        <taxon>Pezizomycotina</taxon>
        <taxon>Sordariomycetes</taxon>
        <taxon>Hypocreomycetidae</taxon>
        <taxon>Hypocreales</taxon>
        <taxon>Clavicipitaceae</taxon>
        <taxon>Pochonia</taxon>
    </lineage>
</organism>
<feature type="region of interest" description="Disordered" evidence="1">
    <location>
        <begin position="310"/>
        <end position="332"/>
    </location>
</feature>
<feature type="region of interest" description="Disordered" evidence="1">
    <location>
        <begin position="1"/>
        <end position="91"/>
    </location>
</feature>
<evidence type="ECO:0000256" key="2">
    <source>
        <dbReference type="SAM" id="Phobius"/>
    </source>
</evidence>
<feature type="region of interest" description="Disordered" evidence="1">
    <location>
        <begin position="424"/>
        <end position="453"/>
    </location>
</feature>
<feature type="transmembrane region" description="Helical" evidence="2">
    <location>
        <begin position="264"/>
        <end position="289"/>
    </location>
</feature>
<protein>
    <submittedName>
        <fullName evidence="3">Uncharacterized protein</fullName>
    </submittedName>
</protein>
<gene>
    <name evidence="3" type="ORF">VFPPC_15368</name>
</gene>
<sequence length="453" mass="51599">MKRWKEATIPQKRNTKFDACGNDSKKGHPISAMDRLPLPLHHSATDQEKMEGLHPTNDWPTMSQSNEPARPQPLDFQNAPTTSPVQRPKQEWARLSHAMSWEMSPYPIQSKLPCITISGHRFTHLLSFSRPWRTHSLDVDRYEKPTPTNFGQGFWVSDHKDWEFARYGRWTTGCWQLDDKALPWSPGQRLGYTREEFLFCIFFLIDARGGQDQRVIQIQGGDHYRPANTQFNSHRPELERRHHHQMFFKGSMPSFVTVNNNVSLISITVAPSTWLATVVVFFVLVILYLPRISLRIPRFTFPRLPSLPSLTALSTPQRGGRHIIDKPLPPHPQSRQLVVLRDQSLTVARRRSAATSELYSNSNPSSRDGRPSRRPRRLIAGLRTPSQPDIDAPLVSTPQRAGNGGSRGLRHRFSRWVLAAGMAETRQRRPEQRLLEAPAAASSSSTRPTAAVC</sequence>
<feature type="compositionally biased region" description="Low complexity" evidence="1">
    <location>
        <begin position="437"/>
        <end position="453"/>
    </location>
</feature>
<feature type="compositionally biased region" description="Basic and acidic residues" evidence="1">
    <location>
        <begin position="43"/>
        <end position="52"/>
    </location>
</feature>
<accession>A0A179G8L3</accession>
<keyword evidence="2" id="KW-0472">Membrane</keyword>
<name>A0A179G8L3_METCM</name>
<dbReference type="EMBL" id="LSBJ02000001">
    <property type="protein sequence ID" value="OAQ73830.1"/>
    <property type="molecule type" value="Genomic_DNA"/>
</dbReference>
<keyword evidence="2" id="KW-0812">Transmembrane</keyword>
<dbReference type="Proteomes" id="UP000078397">
    <property type="component" value="Unassembled WGS sequence"/>
</dbReference>
<evidence type="ECO:0000313" key="3">
    <source>
        <dbReference type="EMBL" id="OAQ73830.1"/>
    </source>
</evidence>
<feature type="region of interest" description="Disordered" evidence="1">
    <location>
        <begin position="351"/>
        <end position="408"/>
    </location>
</feature>
<reference evidence="3 4" key="1">
    <citation type="journal article" date="2016" name="PLoS Pathog.">
        <title>Biosynthesis of antibiotic leucinostatins in bio-control fungus Purpureocillium lilacinum and their inhibition on phytophthora revealed by genome mining.</title>
        <authorList>
            <person name="Wang G."/>
            <person name="Liu Z."/>
            <person name="Lin R."/>
            <person name="Li E."/>
            <person name="Mao Z."/>
            <person name="Ling J."/>
            <person name="Yang Y."/>
            <person name="Yin W.B."/>
            <person name="Xie B."/>
        </authorList>
    </citation>
    <scope>NUCLEOTIDE SEQUENCE [LARGE SCALE GENOMIC DNA]</scope>
    <source>
        <strain evidence="3">170</strain>
    </source>
</reference>